<evidence type="ECO:0000313" key="1">
    <source>
        <dbReference type="EMBL" id="AXC09949.1"/>
    </source>
</evidence>
<dbReference type="InterPro" id="IPR052998">
    <property type="entry name" value="Hetero-Diels-Alderase-like"/>
</dbReference>
<dbReference type="RefSeq" id="WP_114205677.1">
    <property type="nucleotide sequence ID" value="NZ_CP030840.1"/>
</dbReference>
<proteinExistence type="predicted"/>
<accession>A0A2Z5FSZ1</accession>
<dbReference type="Proteomes" id="UP000253606">
    <property type="component" value="Chromosome"/>
</dbReference>
<gene>
    <name evidence="1" type="ORF">ACPOL_0574</name>
</gene>
<dbReference type="PANTHER" id="PTHR42060">
    <property type="entry name" value="NHL REPEAT-CONTAINING PROTEIN-RELATED"/>
    <property type="match status" value="1"/>
</dbReference>
<dbReference type="AlphaFoldDB" id="A0A2Z5FSZ1"/>
<dbReference type="PANTHER" id="PTHR42060:SF1">
    <property type="entry name" value="NHL REPEAT-CONTAINING PROTEIN"/>
    <property type="match status" value="1"/>
</dbReference>
<keyword evidence="2" id="KW-1185">Reference proteome</keyword>
<dbReference type="InterPro" id="IPR011042">
    <property type="entry name" value="6-blade_b-propeller_TolB-like"/>
</dbReference>
<dbReference type="OrthoDB" id="506106at2"/>
<name>A0A2Z5FSZ1_9BACT</name>
<dbReference type="KEGG" id="abas:ACPOL_0574"/>
<evidence type="ECO:0008006" key="3">
    <source>
        <dbReference type="Google" id="ProtNLM"/>
    </source>
</evidence>
<organism evidence="1 2">
    <name type="scientific">Acidisarcina polymorpha</name>
    <dbReference type="NCBI Taxonomy" id="2211140"/>
    <lineage>
        <taxon>Bacteria</taxon>
        <taxon>Pseudomonadati</taxon>
        <taxon>Acidobacteriota</taxon>
        <taxon>Terriglobia</taxon>
        <taxon>Terriglobales</taxon>
        <taxon>Acidobacteriaceae</taxon>
        <taxon>Acidisarcina</taxon>
    </lineage>
</organism>
<reference evidence="1 2" key="1">
    <citation type="journal article" date="2018" name="Front. Microbiol.">
        <title>Hydrolytic Capabilities as a Key to Environmental Success: Chitinolytic and Cellulolytic Acidobacteria From Acidic Sub-arctic Soils and Boreal Peatlands.</title>
        <authorList>
            <person name="Belova S.E."/>
            <person name="Ravin N.V."/>
            <person name="Pankratov T.A."/>
            <person name="Rakitin A.L."/>
            <person name="Ivanova A.A."/>
            <person name="Beletsky A.V."/>
            <person name="Mardanov A.V."/>
            <person name="Sinninghe Damste J.S."/>
            <person name="Dedysh S.N."/>
        </authorList>
    </citation>
    <scope>NUCLEOTIDE SEQUENCE [LARGE SCALE GENOMIC DNA]</scope>
    <source>
        <strain evidence="1 2">SBC82</strain>
    </source>
</reference>
<protein>
    <recommendedName>
        <fullName evidence="3">Major royal jelly protein</fullName>
    </recommendedName>
</protein>
<dbReference type="Gene3D" id="2.120.10.30">
    <property type="entry name" value="TolB, C-terminal domain"/>
    <property type="match status" value="1"/>
</dbReference>
<dbReference type="SUPFAM" id="SSF63829">
    <property type="entry name" value="Calcium-dependent phosphotriesterase"/>
    <property type="match status" value="1"/>
</dbReference>
<dbReference type="EMBL" id="CP030840">
    <property type="protein sequence ID" value="AXC09949.1"/>
    <property type="molecule type" value="Genomic_DNA"/>
</dbReference>
<evidence type="ECO:0000313" key="2">
    <source>
        <dbReference type="Proteomes" id="UP000253606"/>
    </source>
</evidence>
<sequence>MSHNKAPQATLTTVAEFPKQYFLENLVVRADNSVLVQVANKKELWYVPPADGYETVKPVRIHTYQENACGIVEMEPDVFVVLSGNVYTTHESFLHRLDLRNWKAGTAISPETICQFPERARGVNGACLLAPGVLLVADCFAGLIWRVDFPADGKTPSFRVWLEDPSMGYFPGKMKPEQPGVNGVRYAAKTNFLYYTATAKKLFMRVKVDPSTLEAVGSPEVVVAGRMGDDFLIDEDAEVIYLTTHRQNTIDIVSMDPGFNSGFTQSIAGDPYNEELIGPSAGAWRRGPSDLGRVSYFTTDGGTASPPPDGPRPAKLLRVELKPLTNGFPH</sequence>